<reference evidence="1 2" key="1">
    <citation type="submission" date="2016-10" db="EMBL/GenBank/DDBJ databases">
        <authorList>
            <person name="de Groot N.N."/>
        </authorList>
    </citation>
    <scope>NUCLEOTIDE SEQUENCE [LARGE SCALE GENOMIC DNA]</scope>
    <source>
        <strain evidence="1 2">ATCC 51327</strain>
    </source>
</reference>
<evidence type="ECO:0000313" key="1">
    <source>
        <dbReference type="EMBL" id="SFM07191.1"/>
    </source>
</evidence>
<organism evidence="1 2">
    <name type="scientific">Halanaerobium salsuginis</name>
    <dbReference type="NCBI Taxonomy" id="29563"/>
    <lineage>
        <taxon>Bacteria</taxon>
        <taxon>Bacillati</taxon>
        <taxon>Bacillota</taxon>
        <taxon>Clostridia</taxon>
        <taxon>Halanaerobiales</taxon>
        <taxon>Halanaerobiaceae</taxon>
        <taxon>Halanaerobium</taxon>
    </lineage>
</organism>
<dbReference type="OrthoDB" id="9135477at2"/>
<keyword evidence="2" id="KW-1185">Reference proteome</keyword>
<dbReference type="Proteomes" id="UP000199006">
    <property type="component" value="Unassembled WGS sequence"/>
</dbReference>
<proteinExistence type="predicted"/>
<evidence type="ECO:0000313" key="2">
    <source>
        <dbReference type="Proteomes" id="UP000199006"/>
    </source>
</evidence>
<dbReference type="STRING" id="29563.SAMN02983006_02723"/>
<gene>
    <name evidence="1" type="ORF">SAMN02983006_02723</name>
</gene>
<dbReference type="AlphaFoldDB" id="A0A1I4MV81"/>
<dbReference type="EMBL" id="FOTI01000060">
    <property type="protein sequence ID" value="SFM07191.1"/>
    <property type="molecule type" value="Genomic_DNA"/>
</dbReference>
<name>A0A1I4MV81_9FIRM</name>
<sequence>MASLIFDKDLNLFARKYFIKEDSRSVNSQNMIFEHNRIIRKIGEMLLRHKGIAFKVYGKNIPLAILTNMFGISGVEKLLEQEAIKFILWTPMITYNSSDINGILPLQIGNVSSEPHSDPEKSAVLGLKFMKRLPKRRDRRRLVRKVIKAYEVPSPNAAKEAVKFGHEGYKSNIFKNMGLSRKKNITDLNKKERAKLCSLATQCLELSILSEFKFHTLDSINLMNLTRVEFNRLQKAKVIEKMENKLFEIEKLPNFSKLIKEEVIDIKEIPELRAKKDAIKFRSWISNIADKSNMEDITKEYLDSITESKGFFETNKGKFIKTVGVTSISSGIGSLIGGGYGVVLGGFIGKSTLEPLVDLGLNLLDTYILSGITKGWHPRHYFDRQIRQVLNEKNKSDFA</sequence>
<protein>
    <submittedName>
        <fullName evidence="1">Uncharacterized protein</fullName>
    </submittedName>
</protein>
<accession>A0A1I4MV81</accession>
<dbReference type="RefSeq" id="WP_089862713.1">
    <property type="nucleotide sequence ID" value="NZ_FOTI01000060.1"/>
</dbReference>